<sequence length="445" mass="50656">MSNFEYDIIYGTDVRRLQVHDEVGEAEIAEIEKSNFDLLWLHGNKNNFERLNEADFSAATFKKLNVQTGKVLDISWLSNIASLETITIMGKTKEQVNFDKLINLKGCDLESSKATREIAYSSLQLESLALSRLDIPFSEFNKSLASSLKVFGCSGNGFKNLDGIEAFINLETICINNSTALVDISKLTTLQKLKKIQIEGVSNIENLAVLGELNSLEELYFECKALPSLKFLLPARNLKYIRLGSHTLIEDRDVEIALEFPCLQRMSFAKKQGYKYDAEQLGELIDAKIYKRDDLPVAAEQVAEHIKKIAALSPYGYFPPFQVAQQVLDSDLKSLGISGDYKWKPFTLDFEVYQQVKELSDLQIVDCPDNVTDVYSWQAWVSFIEKKIPYEEHLQFLLAEKDVELAFQKAKALNNHKLINKVNLEASKVFYAKDEFLKPYLHPEQ</sequence>
<evidence type="ECO:0000313" key="2">
    <source>
        <dbReference type="Proteomes" id="UP001231109"/>
    </source>
</evidence>
<dbReference type="RefSeq" id="WP_305977659.1">
    <property type="nucleotide sequence ID" value="NZ_JAPJDZ010000193.1"/>
</dbReference>
<organism evidence="1 2">
    <name type="scientific">Rheinheimera baltica</name>
    <dbReference type="NCBI Taxonomy" id="67576"/>
    <lineage>
        <taxon>Bacteria</taxon>
        <taxon>Pseudomonadati</taxon>
        <taxon>Pseudomonadota</taxon>
        <taxon>Gammaproteobacteria</taxon>
        <taxon>Chromatiales</taxon>
        <taxon>Chromatiaceae</taxon>
        <taxon>Rheinheimera</taxon>
    </lineage>
</organism>
<dbReference type="SUPFAM" id="SSF52058">
    <property type="entry name" value="L domain-like"/>
    <property type="match status" value="1"/>
</dbReference>
<dbReference type="Proteomes" id="UP001231109">
    <property type="component" value="Unassembled WGS sequence"/>
</dbReference>
<dbReference type="Gene3D" id="3.80.10.10">
    <property type="entry name" value="Ribonuclease Inhibitor"/>
    <property type="match status" value="1"/>
</dbReference>
<proteinExistence type="predicted"/>
<comment type="caution">
    <text evidence="1">The sequence shown here is derived from an EMBL/GenBank/DDBJ whole genome shotgun (WGS) entry which is preliminary data.</text>
</comment>
<name>A0ABT9I6E9_9GAMM</name>
<dbReference type="InterPro" id="IPR032675">
    <property type="entry name" value="LRR_dom_sf"/>
</dbReference>
<keyword evidence="2" id="KW-1185">Reference proteome</keyword>
<reference evidence="1 2" key="1">
    <citation type="submission" date="2022-11" db="EMBL/GenBank/DDBJ databases">
        <title>Viruses from the air-sea interface of a natural surface slick.</title>
        <authorList>
            <person name="Rahlff J."/>
            <person name="Holmfeldt K."/>
        </authorList>
    </citation>
    <scope>NUCLEOTIDE SEQUENCE [LARGE SCALE GENOMIC DNA]</scope>
    <source>
        <strain evidence="1 2">SMS4</strain>
    </source>
</reference>
<gene>
    <name evidence="1" type="ORF">ORJ04_21575</name>
</gene>
<dbReference type="EMBL" id="JAPJDZ010000193">
    <property type="protein sequence ID" value="MDP5138541.1"/>
    <property type="molecule type" value="Genomic_DNA"/>
</dbReference>
<evidence type="ECO:0000313" key="1">
    <source>
        <dbReference type="EMBL" id="MDP5138541.1"/>
    </source>
</evidence>
<protein>
    <submittedName>
        <fullName evidence="1">Uncharacterized protein</fullName>
    </submittedName>
</protein>
<accession>A0ABT9I6E9</accession>